<feature type="compositionally biased region" description="Basic and acidic residues" evidence="9">
    <location>
        <begin position="1490"/>
        <end position="1504"/>
    </location>
</feature>
<dbReference type="Pfam" id="PF03175">
    <property type="entry name" value="DNA_pol_B_2"/>
    <property type="match status" value="2"/>
</dbReference>
<feature type="region of interest" description="Disordered" evidence="9">
    <location>
        <begin position="219"/>
        <end position="265"/>
    </location>
</feature>
<feature type="region of interest" description="Disordered" evidence="9">
    <location>
        <begin position="188"/>
        <end position="207"/>
    </location>
</feature>
<keyword evidence="5" id="KW-0235">DNA replication</keyword>
<dbReference type="Pfam" id="PF08646">
    <property type="entry name" value="Rep_fac-A_C"/>
    <property type="match status" value="1"/>
</dbReference>
<dbReference type="InterPro" id="IPR043502">
    <property type="entry name" value="DNA/RNA_pol_sf"/>
</dbReference>
<accession>A0ABD2IGE8</accession>
<dbReference type="InterPro" id="IPR013087">
    <property type="entry name" value="Znf_C2H2_type"/>
</dbReference>
<evidence type="ECO:0000259" key="10">
    <source>
        <dbReference type="PROSITE" id="PS00028"/>
    </source>
</evidence>
<dbReference type="Gene3D" id="2.40.50.140">
    <property type="entry name" value="Nucleic acid-binding proteins"/>
    <property type="match status" value="1"/>
</dbReference>
<gene>
    <name evidence="11" type="ORF">niasHS_011563</name>
</gene>
<dbReference type="Gene3D" id="3.30.420.10">
    <property type="entry name" value="Ribonuclease H-like superfamily/Ribonuclease H"/>
    <property type="match status" value="1"/>
</dbReference>
<dbReference type="GO" id="GO:0003677">
    <property type="term" value="F:DNA binding"/>
    <property type="evidence" value="ECO:0007669"/>
    <property type="project" value="UniProtKB-KW"/>
</dbReference>
<evidence type="ECO:0000256" key="5">
    <source>
        <dbReference type="ARBA" id="ARBA00022705"/>
    </source>
</evidence>
<feature type="compositionally biased region" description="Polar residues" evidence="9">
    <location>
        <begin position="1475"/>
        <end position="1489"/>
    </location>
</feature>
<keyword evidence="4" id="KW-0548">Nucleotidyltransferase</keyword>
<dbReference type="PANTHER" id="PTHR33568:SF3">
    <property type="entry name" value="DNA-DIRECTED DNA POLYMERASE"/>
    <property type="match status" value="1"/>
</dbReference>
<dbReference type="InterPro" id="IPR012337">
    <property type="entry name" value="RNaseH-like_sf"/>
</dbReference>
<evidence type="ECO:0000256" key="1">
    <source>
        <dbReference type="ARBA" id="ARBA00005755"/>
    </source>
</evidence>
<dbReference type="GO" id="GO:0042575">
    <property type="term" value="C:DNA polymerase complex"/>
    <property type="evidence" value="ECO:0007669"/>
    <property type="project" value="UniProtKB-ARBA"/>
</dbReference>
<dbReference type="InterPro" id="IPR036397">
    <property type="entry name" value="RNaseH_sf"/>
</dbReference>
<proteinExistence type="inferred from homology"/>
<sequence>MSGLSRFQLLAAAGGQQKRTFDGAPAKTKNLKEVVDFKSAGIFFVTAKIVNLQYKIYKACPLKNRGFFCRKKLDDEMRCTSCDHVVKSPMKSLFLRVEVADCVQPECTVVGTMFSYVGEKYLGLNALDVDEMATNEPQKLAKIFEEKLDKQAVIKLNIKESKSDFEGHEFDWVIMAICLDNKNEEEDAKKKMQKEEGEVDEESEDRDDEIQLVVSFFEQPGSPEQSSSSQQPSQQYDDNQQYGEGDTRTTAARTGGRKDKQQKAEDLFKQVSHSVHRLERFSVSRHITEFVLNASVEEPEEVMRSAFQMLMARAIQHSEQQSGRKVVKIGVTLQGRGLHDPIVLPLRPPEQNSSDTLMAELDKLGQSDGDEEGGSEEHGGAPMDKRSLLLSEPVQITVTCLTPPTGAGRPRFYPYQHWGYNDAHRIRIRNWGDSYCLFHALIASRAYHDPVLFKEWMSAGQQQQQHTMARLTLMQDFCETNETFRRLIVNRELMCSAVRRLMLELGIPEAQAAYGMDHLQAVQEYWVLLINRYGLERPLQFKDQRFPALYRIVLFEDHPEELPKPIWKGPSGRRFDVVLFLANGHYDGIGKISCFFKLGKHYCVDCECSYGRALKHTLECVRRCPQCAKIGPEHPCVKEPGVKILCPACNRFFFSQRCYEGHQGQTCSLLKRCNCCWRVYQLDPKRPHKCFTKYCTRCKVYHGKDTGCYIKKLRIPLEKQRYRMVCWDTETRLEPMVAGGQQQIHKVNFLSVRVTCSDCADSAQGAIEQCEICMNEDGLVERSKYWSEADGDDPVANFVEWIMRAWSEEFSTYIWAHNASRFDGHFVLRYLGETRRRPDVVMNGLKIFEFRLQHSRGNSFLIWRDSCLLLPIRLDGLKGTFDLDCPDKPFFPYGFNRRYEANRQKPFFLPEELRNYCENDTEILIKSILKFRQILLRDVSNGYDVLPISCTIASACMNIFRAMFMKENQLAIVPEAGYERNDRASILAIKYLDWRAKNERLTIQHAGNGREKCIKNYKIDGWIPEQNKCIEVLGCYWHGCERCFEPGDKLVDGKTCRELNETTQDRLTKLREPDPCGTCIEECEINGLLSDPRNFAMRHFFEDLGNERGPIDPRSAYCGGRTGPLNLFSEPVDDEKISVYDIVNYDTEYPIGIPKIIHPSVEEIMVNWNSPNDLVYRGLYRVRVIPPRGLRIPVLPMKLDERLLFSCCHRCASKFRHLGTRLPHNCEHTDQQRAYCGTYTHIELARALECGYRVDRFWRAWHYEQWSDQIFKEYVRLMIEASGFPDRVQNEQQKQTFAEEYMRQYNVQMDLSRVNKNAGLRFIAKLMLNSLWGKFSMRNELGENRVITKPQEFYKLALDHKVDTDSVIVKHRRGVVPLQTGEFLGQMSEEYTGYSIKSFVCGGAKQYALKMVDERTGEIRYVQKIRGITFDVQNSQALQFEHFRHKVLNYGRQGEMPAVFSYDKIQPTRASQIVTRQEMSSNNKDNSQCKSDKETVLKPGEKGHGVEKGEEIVFLGMTINETPKEEKKELPPSTSSADNRKRRHSFDGSATSMLGLMIKAQGESRAEWLDVLEKKYSKLEEEMGVDDNASDVVDFGEDSLDTILKKVERSEKKVRDWEAAHCSNATDFLQEGAQSSSTESETEVTDDDSIDDDDEEEEAAN</sequence>
<dbReference type="Gene3D" id="3.90.1600.10">
    <property type="entry name" value="Palm domain of DNA polymerase"/>
    <property type="match status" value="1"/>
</dbReference>
<dbReference type="EC" id="2.7.7.7" evidence="2"/>
<dbReference type="Gene3D" id="1.10.287.690">
    <property type="entry name" value="Helix hairpin bin"/>
    <property type="match status" value="1"/>
</dbReference>
<reference evidence="11 12" key="1">
    <citation type="submission" date="2024-10" db="EMBL/GenBank/DDBJ databases">
        <authorList>
            <person name="Kim D."/>
        </authorList>
    </citation>
    <scope>NUCLEOTIDE SEQUENCE [LARGE SCALE GENOMIC DNA]</scope>
    <source>
        <strain evidence="11">Taebaek</strain>
    </source>
</reference>
<name>A0ABD2IGE8_HETSC</name>
<evidence type="ECO:0000313" key="12">
    <source>
        <dbReference type="Proteomes" id="UP001620645"/>
    </source>
</evidence>
<feature type="domain" description="C2H2-type" evidence="10">
    <location>
        <begin position="1207"/>
        <end position="1228"/>
    </location>
</feature>
<dbReference type="InterPro" id="IPR004868">
    <property type="entry name" value="DNA-dir_DNA_pol_B_mt/vir"/>
</dbReference>
<comment type="catalytic activity">
    <reaction evidence="8">
        <text>DNA(n) + a 2'-deoxyribonucleoside 5'-triphosphate = DNA(n+1) + diphosphate</text>
        <dbReference type="Rhea" id="RHEA:22508"/>
        <dbReference type="Rhea" id="RHEA-COMP:17339"/>
        <dbReference type="Rhea" id="RHEA-COMP:17340"/>
        <dbReference type="ChEBI" id="CHEBI:33019"/>
        <dbReference type="ChEBI" id="CHEBI:61560"/>
        <dbReference type="ChEBI" id="CHEBI:173112"/>
        <dbReference type="EC" id="2.7.7.7"/>
    </reaction>
</comment>
<comment type="similarity">
    <text evidence="1">Belongs to the DNA polymerase type-B family.</text>
</comment>
<evidence type="ECO:0000256" key="4">
    <source>
        <dbReference type="ARBA" id="ARBA00022695"/>
    </source>
</evidence>
<evidence type="ECO:0000256" key="8">
    <source>
        <dbReference type="ARBA" id="ARBA00049244"/>
    </source>
</evidence>
<keyword evidence="12" id="KW-1185">Reference proteome</keyword>
<dbReference type="Gene3D" id="3.40.960.10">
    <property type="entry name" value="VSR Endonuclease"/>
    <property type="match status" value="1"/>
</dbReference>
<organism evidence="11 12">
    <name type="scientific">Heterodera schachtii</name>
    <name type="common">Sugarbeet cyst nematode worm</name>
    <name type="synonym">Tylenchus schachtii</name>
    <dbReference type="NCBI Taxonomy" id="97005"/>
    <lineage>
        <taxon>Eukaryota</taxon>
        <taxon>Metazoa</taxon>
        <taxon>Ecdysozoa</taxon>
        <taxon>Nematoda</taxon>
        <taxon>Chromadorea</taxon>
        <taxon>Rhabditida</taxon>
        <taxon>Tylenchina</taxon>
        <taxon>Tylenchomorpha</taxon>
        <taxon>Tylenchoidea</taxon>
        <taxon>Heteroderidae</taxon>
        <taxon>Heteroderinae</taxon>
        <taxon>Heterodera</taxon>
    </lineage>
</organism>
<dbReference type="SUPFAM" id="SSF56672">
    <property type="entry name" value="DNA/RNA polymerases"/>
    <property type="match status" value="1"/>
</dbReference>
<evidence type="ECO:0000256" key="6">
    <source>
        <dbReference type="ARBA" id="ARBA00022932"/>
    </source>
</evidence>
<feature type="region of interest" description="Disordered" evidence="9">
    <location>
        <begin position="1475"/>
        <end position="1504"/>
    </location>
</feature>
<dbReference type="EMBL" id="JBICCN010000308">
    <property type="protein sequence ID" value="KAL3079194.1"/>
    <property type="molecule type" value="Genomic_DNA"/>
</dbReference>
<feature type="compositionally biased region" description="Low complexity" evidence="9">
    <location>
        <begin position="219"/>
        <end position="235"/>
    </location>
</feature>
<dbReference type="SUPFAM" id="SSF50249">
    <property type="entry name" value="Nucleic acid-binding proteins"/>
    <property type="match status" value="1"/>
</dbReference>
<feature type="region of interest" description="Disordered" evidence="9">
    <location>
        <begin position="1625"/>
        <end position="1661"/>
    </location>
</feature>
<keyword evidence="3" id="KW-0808">Transferase</keyword>
<feature type="compositionally biased region" description="Basic and acidic residues" evidence="9">
    <location>
        <begin position="256"/>
        <end position="265"/>
    </location>
</feature>
<dbReference type="InterPro" id="IPR013955">
    <property type="entry name" value="Rep_factor-A_C"/>
</dbReference>
<keyword evidence="6" id="KW-0239">DNA-directed DNA polymerase</keyword>
<dbReference type="InterPro" id="IPR023211">
    <property type="entry name" value="DNA_pol_palm_dom_sf"/>
</dbReference>
<dbReference type="Proteomes" id="UP001620645">
    <property type="component" value="Unassembled WGS sequence"/>
</dbReference>
<feature type="compositionally biased region" description="Acidic residues" evidence="9">
    <location>
        <begin position="197"/>
        <end position="207"/>
    </location>
</feature>
<evidence type="ECO:0000256" key="7">
    <source>
        <dbReference type="ARBA" id="ARBA00023125"/>
    </source>
</evidence>
<protein>
    <recommendedName>
        <fullName evidence="2">DNA-directed DNA polymerase</fullName>
        <ecNumber evidence="2">2.7.7.7</ecNumber>
    </recommendedName>
</protein>
<feature type="region of interest" description="Disordered" evidence="9">
    <location>
        <begin position="1520"/>
        <end position="1548"/>
    </location>
</feature>
<evidence type="ECO:0000256" key="9">
    <source>
        <dbReference type="SAM" id="MobiDB-lite"/>
    </source>
</evidence>
<evidence type="ECO:0000256" key="2">
    <source>
        <dbReference type="ARBA" id="ARBA00012417"/>
    </source>
</evidence>
<dbReference type="GO" id="GO:0003887">
    <property type="term" value="F:DNA-directed DNA polymerase activity"/>
    <property type="evidence" value="ECO:0007669"/>
    <property type="project" value="UniProtKB-KW"/>
</dbReference>
<keyword evidence="7" id="KW-0238">DNA-binding</keyword>
<feature type="compositionally biased region" description="Acidic residues" evidence="9">
    <location>
        <begin position="1640"/>
        <end position="1661"/>
    </location>
</feature>
<comment type="caution">
    <text evidence="11">The sequence shown here is derived from an EMBL/GenBank/DDBJ whole genome shotgun (WGS) entry which is preliminary data.</text>
</comment>
<dbReference type="PANTHER" id="PTHR33568">
    <property type="entry name" value="DNA POLYMERASE"/>
    <property type="match status" value="1"/>
</dbReference>
<dbReference type="GO" id="GO:0006260">
    <property type="term" value="P:DNA replication"/>
    <property type="evidence" value="ECO:0007669"/>
    <property type="project" value="UniProtKB-KW"/>
</dbReference>
<dbReference type="InterPro" id="IPR012340">
    <property type="entry name" value="NA-bd_OB-fold"/>
</dbReference>
<dbReference type="PROSITE" id="PS00028">
    <property type="entry name" value="ZINC_FINGER_C2H2_1"/>
    <property type="match status" value="1"/>
</dbReference>
<evidence type="ECO:0000313" key="11">
    <source>
        <dbReference type="EMBL" id="KAL3079194.1"/>
    </source>
</evidence>
<dbReference type="SUPFAM" id="SSF53098">
    <property type="entry name" value="Ribonuclease H-like"/>
    <property type="match status" value="1"/>
</dbReference>
<evidence type="ECO:0000256" key="3">
    <source>
        <dbReference type="ARBA" id="ARBA00022679"/>
    </source>
</evidence>